<protein>
    <submittedName>
        <fullName evidence="2">Hint domain-containing protein</fullName>
    </submittedName>
</protein>
<dbReference type="InterPro" id="IPR028992">
    <property type="entry name" value="Hedgehog/Intein_dom"/>
</dbReference>
<evidence type="ECO:0000259" key="1">
    <source>
        <dbReference type="Pfam" id="PF13403"/>
    </source>
</evidence>
<reference evidence="2 3" key="1">
    <citation type="journal article" date="2021" name="Microorganisms">
        <title>Acidisoma silvae sp. nov. and Acidisomacellulosilytica sp. nov., Two Acidophilic Bacteria Isolated from Decaying Wood, Hydrolyzing Cellulose and Producing Poly-3-hydroxybutyrate.</title>
        <authorList>
            <person name="Mieszkin S."/>
            <person name="Pouder E."/>
            <person name="Uroz S."/>
            <person name="Simon-Colin C."/>
            <person name="Alain K."/>
        </authorList>
    </citation>
    <scope>NUCLEOTIDE SEQUENCE [LARGE SCALE GENOMIC DNA]</scope>
    <source>
        <strain evidence="2 3">HW T5.17</strain>
    </source>
</reference>
<dbReference type="AlphaFoldDB" id="A0A963Z2N2"/>
<dbReference type="EMBL" id="JAESVA010000005">
    <property type="protein sequence ID" value="MCB8881614.1"/>
    <property type="molecule type" value="Genomic_DNA"/>
</dbReference>
<dbReference type="Proteomes" id="UP000721844">
    <property type="component" value="Unassembled WGS sequence"/>
</dbReference>
<evidence type="ECO:0000313" key="3">
    <source>
        <dbReference type="Proteomes" id="UP000721844"/>
    </source>
</evidence>
<name>A0A963Z2N2_9PROT</name>
<dbReference type="Pfam" id="PF13403">
    <property type="entry name" value="Hint_2"/>
    <property type="match status" value="1"/>
</dbReference>
<dbReference type="SUPFAM" id="SSF51294">
    <property type="entry name" value="Hedgehog/intein (Hint) domain"/>
    <property type="match status" value="1"/>
</dbReference>
<gene>
    <name evidence="2" type="ORF">ACELLULO517_15300</name>
</gene>
<dbReference type="InterPro" id="IPR036844">
    <property type="entry name" value="Hint_dom_sf"/>
</dbReference>
<accession>A0A963Z2N2</accession>
<sequence length="292" mass="30760">MVLSAGAVTTQGITFAGNDGTLDIVDSSSLPTTTISGFALGDSIGLDFLAYSSSESLSVSGDTVTVSAGDTSFALTIAGASDTGMVLERESDGTAAIVVCYYPGTRIRTPSGDVAVQDLALADLVMTAAGLAMPIRWIGRNTVSTRFADPLRVLPIRICAGALAEGLPERDLLVSPAHAVLVDGILVQAGALVNGTSIIRETNVPETFTYFHVELSEHALILAEGVLAETFVDNIARTAFDNWAEHEALYGEEPITEMPFPRAQSRRQVSAQTMERLRARAVALMDRPQSAA</sequence>
<proteinExistence type="predicted"/>
<evidence type="ECO:0000313" key="2">
    <source>
        <dbReference type="EMBL" id="MCB8881614.1"/>
    </source>
</evidence>
<feature type="domain" description="Hedgehog/Intein (Hint)" evidence="1">
    <location>
        <begin position="99"/>
        <end position="233"/>
    </location>
</feature>
<comment type="caution">
    <text evidence="2">The sequence shown here is derived from an EMBL/GenBank/DDBJ whole genome shotgun (WGS) entry which is preliminary data.</text>
</comment>
<keyword evidence="3" id="KW-1185">Reference proteome</keyword>
<organism evidence="2 3">
    <name type="scientific">Acidisoma cellulosilyticum</name>
    <dbReference type="NCBI Taxonomy" id="2802395"/>
    <lineage>
        <taxon>Bacteria</taxon>
        <taxon>Pseudomonadati</taxon>
        <taxon>Pseudomonadota</taxon>
        <taxon>Alphaproteobacteria</taxon>
        <taxon>Acetobacterales</taxon>
        <taxon>Acidocellaceae</taxon>
        <taxon>Acidisoma</taxon>
    </lineage>
</organism>